<dbReference type="AlphaFoldDB" id="X1CA21"/>
<evidence type="ECO:0008006" key="2">
    <source>
        <dbReference type="Google" id="ProtNLM"/>
    </source>
</evidence>
<sequence>MLGAPQLKSLRGTMLTYADETEIRKAVSFKIWAKGIYMRTELTAGSRKIISIQRGNTLYTYEEGSKENGTKQWLGTGLASMGFLDQIREVKGYAKKQDPEVIEGELYHRYVYDKNKPQALAIVVLSDKTSLPKVWISYLKLADGTISKLHMYYDDMEANVEIPDAMFSLPRGVRFVR</sequence>
<dbReference type="EMBL" id="BART01023261">
    <property type="protein sequence ID" value="GAH04956.1"/>
    <property type="molecule type" value="Genomic_DNA"/>
</dbReference>
<gene>
    <name evidence="1" type="ORF">S01H4_42374</name>
</gene>
<accession>X1CA21</accession>
<proteinExistence type="predicted"/>
<organism evidence="1">
    <name type="scientific">marine sediment metagenome</name>
    <dbReference type="NCBI Taxonomy" id="412755"/>
    <lineage>
        <taxon>unclassified sequences</taxon>
        <taxon>metagenomes</taxon>
        <taxon>ecological metagenomes</taxon>
    </lineage>
</organism>
<evidence type="ECO:0000313" key="1">
    <source>
        <dbReference type="EMBL" id="GAH04956.1"/>
    </source>
</evidence>
<name>X1CA21_9ZZZZ</name>
<comment type="caution">
    <text evidence="1">The sequence shown here is derived from an EMBL/GenBank/DDBJ whole genome shotgun (WGS) entry which is preliminary data.</text>
</comment>
<reference evidence="1" key="1">
    <citation type="journal article" date="2014" name="Front. Microbiol.">
        <title>High frequency of phylogenetically diverse reductive dehalogenase-homologous genes in deep subseafloor sedimentary metagenomes.</title>
        <authorList>
            <person name="Kawai M."/>
            <person name="Futagami T."/>
            <person name="Toyoda A."/>
            <person name="Takaki Y."/>
            <person name="Nishi S."/>
            <person name="Hori S."/>
            <person name="Arai W."/>
            <person name="Tsubouchi T."/>
            <person name="Morono Y."/>
            <person name="Uchiyama I."/>
            <person name="Ito T."/>
            <person name="Fujiyama A."/>
            <person name="Inagaki F."/>
            <person name="Takami H."/>
        </authorList>
    </citation>
    <scope>NUCLEOTIDE SEQUENCE</scope>
    <source>
        <strain evidence="1">Expedition CK06-06</strain>
    </source>
</reference>
<protein>
    <recommendedName>
        <fullName evidence="2">Outer membrane lipoprotein-sorting protein</fullName>
    </recommendedName>
</protein>